<dbReference type="OrthoDB" id="9801077at2"/>
<sequence>MKKINRLNTQLFKITLLFIFCSNSFLYGQDEIWYDSFESNGKYGIVSKLEDSHSVIDTIIPASHNYIEKVWGYTGGGFLIIDEKIDFSHFKGVTFLDSNLKQVNYFDEIYEVDFKSSILRNGDNLQIFNFSINKPIYENLDSALILSICLLTKDSYFMGVPSECKSTETYFYIVKNGQHTIYTNEGSVLVGPKNVPIKWNKKWSLFQSNSDYYSITGEKFSTDTKSISGRIDHSKISSYGRIQSDYLKVISNNGEWDLWSSEVRKIKNNEIFYSFDKTLILANIPKDYVFSNEQYSESKLVFETPSGLVLIEKDGNWKGEIIFEEILPFSEVEGALIIGKIDGKFTAFHLNGEIVTDFNWDNVICLNIKNALDNYYIVKKMESNFLLDREGKKVVDYPIREVSFRDQGYTSYLIIEDTNGQFSFQDIDGSFSKLGDKNRLREYSTIYETSKTEYLLQYKSIIELKEYEEDVLTYYEKHNGESIEFTHYYQDEKMKEHGYKIKFQDTESLYSEMNHYLPIGKHLKFNKKADTISIYTYPDTPEIEVYNRYGEIFPLQLIDLTYDSESNNLIKREVRERINHQDNFDEEPYFIGWQYYYYGTGEKKREVYYDFKKGKHQNLYAENTGHQNTLTMPIIQRSYSSEGKLSHKKTIDKNNIYEVRYFENGKIEFEGNSSLSYFNNNEEFENWTQYNENGTIESASLDNKR</sequence>
<dbReference type="Proteomes" id="UP000293952">
    <property type="component" value="Unassembled WGS sequence"/>
</dbReference>
<gene>
    <name evidence="1" type="ORF">ERX46_17355</name>
</gene>
<protein>
    <recommendedName>
        <fullName evidence="3">WG repeat-containing protein</fullName>
    </recommendedName>
</protein>
<dbReference type="AlphaFoldDB" id="A0A4Q4KGL7"/>
<evidence type="ECO:0008006" key="3">
    <source>
        <dbReference type="Google" id="ProtNLM"/>
    </source>
</evidence>
<reference evidence="1 2" key="1">
    <citation type="submission" date="2019-02" db="EMBL/GenBank/DDBJ databases">
        <title>Genome sequence of the sea-ice species Brumimicrobium glaciale.</title>
        <authorList>
            <person name="Bowman J.P."/>
        </authorList>
    </citation>
    <scope>NUCLEOTIDE SEQUENCE [LARGE SCALE GENOMIC DNA]</scope>
    <source>
        <strain evidence="1 2">IC156</strain>
    </source>
</reference>
<evidence type="ECO:0000313" key="1">
    <source>
        <dbReference type="EMBL" id="RYM30849.1"/>
    </source>
</evidence>
<accession>A0A4Q4KGL7</accession>
<dbReference type="RefSeq" id="WP_130095139.1">
    <property type="nucleotide sequence ID" value="NZ_SETE01000010.1"/>
</dbReference>
<keyword evidence="2" id="KW-1185">Reference proteome</keyword>
<comment type="caution">
    <text evidence="1">The sequence shown here is derived from an EMBL/GenBank/DDBJ whole genome shotgun (WGS) entry which is preliminary data.</text>
</comment>
<evidence type="ECO:0000313" key="2">
    <source>
        <dbReference type="Proteomes" id="UP000293952"/>
    </source>
</evidence>
<dbReference type="EMBL" id="SETE01000010">
    <property type="protein sequence ID" value="RYM30849.1"/>
    <property type="molecule type" value="Genomic_DNA"/>
</dbReference>
<organism evidence="1 2">
    <name type="scientific">Brumimicrobium glaciale</name>
    <dbReference type="NCBI Taxonomy" id="200475"/>
    <lineage>
        <taxon>Bacteria</taxon>
        <taxon>Pseudomonadati</taxon>
        <taxon>Bacteroidota</taxon>
        <taxon>Flavobacteriia</taxon>
        <taxon>Flavobacteriales</taxon>
        <taxon>Crocinitomicaceae</taxon>
        <taxon>Brumimicrobium</taxon>
    </lineage>
</organism>
<proteinExistence type="predicted"/>
<name>A0A4Q4KGL7_9FLAO</name>